<evidence type="ECO:0000313" key="2">
    <source>
        <dbReference type="Proteomes" id="UP001266807"/>
    </source>
</evidence>
<accession>A0ABU1QJU3</accession>
<evidence type="ECO:0000313" key="1">
    <source>
        <dbReference type="EMBL" id="MDR6779505.1"/>
    </source>
</evidence>
<dbReference type="EMBL" id="JAVDUG010000004">
    <property type="protein sequence ID" value="MDR6779505.1"/>
    <property type="molecule type" value="Genomic_DNA"/>
</dbReference>
<proteinExistence type="predicted"/>
<comment type="caution">
    <text evidence="1">The sequence shown here is derived from an EMBL/GenBank/DDBJ whole genome shotgun (WGS) entry which is preliminary data.</text>
</comment>
<dbReference type="Proteomes" id="UP001266807">
    <property type="component" value="Unassembled WGS sequence"/>
</dbReference>
<reference evidence="1 2" key="1">
    <citation type="submission" date="2023-07" db="EMBL/GenBank/DDBJ databases">
        <title>Sorghum-associated microbial communities from plants grown in Nebraska, USA.</title>
        <authorList>
            <person name="Schachtman D."/>
        </authorList>
    </citation>
    <scope>NUCLEOTIDE SEQUENCE [LARGE SCALE GENOMIC DNA]</scope>
    <source>
        <strain evidence="1 2">BE143</strain>
    </source>
</reference>
<name>A0ABU1QJU3_9BACL</name>
<protein>
    <submittedName>
        <fullName evidence="1">Uncharacterized protein</fullName>
    </submittedName>
</protein>
<sequence length="54" mass="6262">MDVLEEMLNGYGISTKNSEGNWREFGSIMLELQYAWKRLSDTEKAEMLNCMALN</sequence>
<organism evidence="1 2">
    <name type="scientific">Paenibacillus peoriae</name>
    <dbReference type="NCBI Taxonomy" id="59893"/>
    <lineage>
        <taxon>Bacteria</taxon>
        <taxon>Bacillati</taxon>
        <taxon>Bacillota</taxon>
        <taxon>Bacilli</taxon>
        <taxon>Bacillales</taxon>
        <taxon>Paenibacillaceae</taxon>
        <taxon>Paenibacillus</taxon>
    </lineage>
</organism>
<dbReference type="RefSeq" id="WP_139116809.1">
    <property type="nucleotide sequence ID" value="NZ_JAVDUG010000004.1"/>
</dbReference>
<gene>
    <name evidence="1" type="ORF">J2W98_003785</name>
</gene>
<keyword evidence="2" id="KW-1185">Reference proteome</keyword>